<feature type="compositionally biased region" description="Basic and acidic residues" evidence="1">
    <location>
        <begin position="144"/>
        <end position="156"/>
    </location>
</feature>
<dbReference type="Proteomes" id="UP000535437">
    <property type="component" value="Unassembled WGS sequence"/>
</dbReference>
<name>A0A7Z0GJN4_9MICC</name>
<protein>
    <submittedName>
        <fullName evidence="2">Uncharacterized protein</fullName>
    </submittedName>
</protein>
<dbReference type="AlphaFoldDB" id="A0A7Z0GJN4"/>
<comment type="caution">
    <text evidence="2">The sequence shown here is derived from an EMBL/GenBank/DDBJ whole genome shotgun (WGS) entry which is preliminary data.</text>
</comment>
<accession>A0A7Z0GJN4</accession>
<evidence type="ECO:0000256" key="1">
    <source>
        <dbReference type="SAM" id="MobiDB-lite"/>
    </source>
</evidence>
<evidence type="ECO:0000313" key="2">
    <source>
        <dbReference type="EMBL" id="NYJ77205.1"/>
    </source>
</evidence>
<gene>
    <name evidence="2" type="ORF">HNR09_000616</name>
</gene>
<organism evidence="2 3">
    <name type="scientific">Nesterenkonia xinjiangensis</name>
    <dbReference type="NCBI Taxonomy" id="225327"/>
    <lineage>
        <taxon>Bacteria</taxon>
        <taxon>Bacillati</taxon>
        <taxon>Actinomycetota</taxon>
        <taxon>Actinomycetes</taxon>
        <taxon>Micrococcales</taxon>
        <taxon>Micrococcaceae</taxon>
        <taxon>Nesterenkonia</taxon>
    </lineage>
</organism>
<proteinExistence type="predicted"/>
<dbReference type="EMBL" id="JACCFY010000001">
    <property type="protein sequence ID" value="NYJ77205.1"/>
    <property type="molecule type" value="Genomic_DNA"/>
</dbReference>
<sequence>MEFLAAIALAVLLFFGVRLLLQRQGQRLNKRIEEAVTPENARMAAKLLTDDQHREVYRAIAADDGQRALALFKHATGAPVKDCLIAVQALHRFPQKPPSELQLEDELGGDPAGAGPEAGTAPAASAPSADEGEYVEDVIDGVRADADSDREGRPIAEADPETGEIIGENREDVPDIPGGRSRTAGSAGSADAAGEGGPDSTAGSSGHDEVDEKARRLLAESGFSLEDELTIPEDWAEQDQELAGFHLEVQRGEEKITLSHEDLEPWVHDQLYALLRDDHVDEAATLLADHSPLTEDEAHKFLVVFKDQA</sequence>
<feature type="region of interest" description="Disordered" evidence="1">
    <location>
        <begin position="99"/>
        <end position="131"/>
    </location>
</feature>
<keyword evidence="3" id="KW-1185">Reference proteome</keyword>
<evidence type="ECO:0000313" key="3">
    <source>
        <dbReference type="Proteomes" id="UP000535437"/>
    </source>
</evidence>
<dbReference type="RefSeq" id="WP_179540722.1">
    <property type="nucleotide sequence ID" value="NZ_BAAALL010000004.1"/>
</dbReference>
<feature type="compositionally biased region" description="Basic and acidic residues" evidence="1">
    <location>
        <begin position="206"/>
        <end position="218"/>
    </location>
</feature>
<feature type="compositionally biased region" description="Low complexity" evidence="1">
    <location>
        <begin position="177"/>
        <end position="193"/>
    </location>
</feature>
<feature type="compositionally biased region" description="Low complexity" evidence="1">
    <location>
        <begin position="113"/>
        <end position="129"/>
    </location>
</feature>
<reference evidence="2 3" key="1">
    <citation type="submission" date="2020-07" db="EMBL/GenBank/DDBJ databases">
        <title>Sequencing the genomes of 1000 actinobacteria strains.</title>
        <authorList>
            <person name="Klenk H.-P."/>
        </authorList>
    </citation>
    <scope>NUCLEOTIDE SEQUENCE [LARGE SCALE GENOMIC DNA]</scope>
    <source>
        <strain evidence="2 3">DSM 15475</strain>
    </source>
</reference>
<feature type="region of interest" description="Disordered" evidence="1">
    <location>
        <begin position="144"/>
        <end position="219"/>
    </location>
</feature>